<evidence type="ECO:0000313" key="3">
    <source>
        <dbReference type="WBParaSite" id="ECPE_0001763701-mRNA-1"/>
    </source>
</evidence>
<name>A0A183BEF7_9TREM</name>
<evidence type="ECO:0000313" key="1">
    <source>
        <dbReference type="EMBL" id="VDP94894.1"/>
    </source>
</evidence>
<reference evidence="1 2" key="2">
    <citation type="submission" date="2018-11" db="EMBL/GenBank/DDBJ databases">
        <authorList>
            <consortium name="Pathogen Informatics"/>
        </authorList>
    </citation>
    <scope>NUCLEOTIDE SEQUENCE [LARGE SCALE GENOMIC DNA]</scope>
    <source>
        <strain evidence="1 2">Egypt</strain>
    </source>
</reference>
<dbReference type="Proteomes" id="UP000272942">
    <property type="component" value="Unassembled WGS sequence"/>
</dbReference>
<proteinExistence type="predicted"/>
<accession>A0A183BEF7</accession>
<protein>
    <submittedName>
        <fullName evidence="1 3">Uncharacterized protein</fullName>
    </submittedName>
</protein>
<dbReference type="WBParaSite" id="ECPE_0001763701-mRNA-1">
    <property type="protein sequence ID" value="ECPE_0001763701-mRNA-1"/>
    <property type="gene ID" value="ECPE_0001763701"/>
</dbReference>
<reference evidence="3" key="1">
    <citation type="submission" date="2016-06" db="UniProtKB">
        <authorList>
            <consortium name="WormBaseParasite"/>
        </authorList>
    </citation>
    <scope>IDENTIFICATION</scope>
</reference>
<dbReference type="AlphaFoldDB" id="A0A183BEF7"/>
<keyword evidence="2" id="KW-1185">Reference proteome</keyword>
<evidence type="ECO:0000313" key="2">
    <source>
        <dbReference type="Proteomes" id="UP000272942"/>
    </source>
</evidence>
<gene>
    <name evidence="1" type="ORF">ECPE_LOCUS17592</name>
</gene>
<sequence>MLRSFKRADFVLFREFVANRLGSYNIDTDSNNLNELLESLIDEADNLFIPRVQFVPDHRPPLPRTIRHLMDERARSFARMKCTGLDAGAIEFKRIRNLTRAPNCRKEEKSGTGNIGRKPRSRVLLQDFKT</sequence>
<dbReference type="EMBL" id="UZAN01070170">
    <property type="protein sequence ID" value="VDP94894.1"/>
    <property type="molecule type" value="Genomic_DNA"/>
</dbReference>
<organism evidence="3">
    <name type="scientific">Echinostoma caproni</name>
    <dbReference type="NCBI Taxonomy" id="27848"/>
    <lineage>
        <taxon>Eukaryota</taxon>
        <taxon>Metazoa</taxon>
        <taxon>Spiralia</taxon>
        <taxon>Lophotrochozoa</taxon>
        <taxon>Platyhelminthes</taxon>
        <taxon>Trematoda</taxon>
        <taxon>Digenea</taxon>
        <taxon>Plagiorchiida</taxon>
        <taxon>Echinostomata</taxon>
        <taxon>Echinostomatoidea</taxon>
        <taxon>Echinostomatidae</taxon>
        <taxon>Echinostoma</taxon>
    </lineage>
</organism>